<gene>
    <name evidence="6" type="ORF">GPUH_LOCUS13788</name>
</gene>
<dbReference type="Pfam" id="PF00270">
    <property type="entry name" value="DEAD"/>
    <property type="match status" value="1"/>
</dbReference>
<dbReference type="GO" id="GO:0003676">
    <property type="term" value="F:nucleic acid binding"/>
    <property type="evidence" value="ECO:0007669"/>
    <property type="project" value="InterPro"/>
</dbReference>
<dbReference type="AlphaFoldDB" id="A0A183DYJ7"/>
<name>A0A183DYJ7_9BILA</name>
<protein>
    <submittedName>
        <fullName evidence="8">Helicase ATP-binding domain-containing protein</fullName>
    </submittedName>
</protein>
<dbReference type="EMBL" id="UYRT01080565">
    <property type="protein sequence ID" value="VDN22983.1"/>
    <property type="molecule type" value="Genomic_DNA"/>
</dbReference>
<keyword evidence="3" id="KW-0347">Helicase</keyword>
<keyword evidence="7" id="KW-1185">Reference proteome</keyword>
<evidence type="ECO:0000256" key="1">
    <source>
        <dbReference type="ARBA" id="ARBA00022741"/>
    </source>
</evidence>
<dbReference type="SUPFAM" id="SSF52540">
    <property type="entry name" value="P-loop containing nucleoside triphosphate hydrolases"/>
    <property type="match status" value="1"/>
</dbReference>
<reference evidence="6 7" key="2">
    <citation type="submission" date="2018-11" db="EMBL/GenBank/DDBJ databases">
        <authorList>
            <consortium name="Pathogen Informatics"/>
        </authorList>
    </citation>
    <scope>NUCLEOTIDE SEQUENCE [LARGE SCALE GENOMIC DNA]</scope>
</reference>
<dbReference type="PANTHER" id="PTHR47961:SF4">
    <property type="entry name" value="ACTIVATING SIGNAL COINTEGRATOR 1 COMPLEX SUBUNIT 3"/>
    <property type="match status" value="1"/>
</dbReference>
<evidence type="ECO:0000313" key="8">
    <source>
        <dbReference type="WBParaSite" id="GPUH_0001380301-mRNA-1"/>
    </source>
</evidence>
<dbReference type="GO" id="GO:0005524">
    <property type="term" value="F:ATP binding"/>
    <property type="evidence" value="ECO:0007669"/>
    <property type="project" value="UniProtKB-KW"/>
</dbReference>
<evidence type="ECO:0000313" key="6">
    <source>
        <dbReference type="EMBL" id="VDN22983.1"/>
    </source>
</evidence>
<dbReference type="InterPro" id="IPR011545">
    <property type="entry name" value="DEAD/DEAH_box_helicase_dom"/>
</dbReference>
<dbReference type="PANTHER" id="PTHR47961">
    <property type="entry name" value="DNA POLYMERASE THETA, PUTATIVE (AFU_ORTHOLOGUE AFUA_1G05260)-RELATED"/>
    <property type="match status" value="1"/>
</dbReference>
<dbReference type="OrthoDB" id="5575at2759"/>
<sequence>MLTGEPSTDLKLLQRGQLIIATPEKWDNVSRRWKQRKNVQAVRLFIVDDLHMIGGSSGRYEMLLTESLDPNRSLLERVDLYGL</sequence>
<evidence type="ECO:0000256" key="4">
    <source>
        <dbReference type="ARBA" id="ARBA00022840"/>
    </source>
</evidence>
<evidence type="ECO:0000256" key="3">
    <source>
        <dbReference type="ARBA" id="ARBA00022806"/>
    </source>
</evidence>
<reference evidence="8" key="1">
    <citation type="submission" date="2016-06" db="UniProtKB">
        <authorList>
            <consortium name="WormBaseParasite"/>
        </authorList>
    </citation>
    <scope>IDENTIFICATION</scope>
</reference>
<evidence type="ECO:0000256" key="2">
    <source>
        <dbReference type="ARBA" id="ARBA00022801"/>
    </source>
</evidence>
<dbReference type="Gene3D" id="3.40.50.300">
    <property type="entry name" value="P-loop containing nucleotide triphosphate hydrolases"/>
    <property type="match status" value="1"/>
</dbReference>
<dbReference type="GO" id="GO:0016787">
    <property type="term" value="F:hydrolase activity"/>
    <property type="evidence" value="ECO:0007669"/>
    <property type="project" value="UniProtKB-KW"/>
</dbReference>
<accession>A0A183DYJ7</accession>
<proteinExistence type="predicted"/>
<dbReference type="WBParaSite" id="GPUH_0001380301-mRNA-1">
    <property type="protein sequence ID" value="GPUH_0001380301-mRNA-1"/>
    <property type="gene ID" value="GPUH_0001380301"/>
</dbReference>
<feature type="domain" description="DEAD/DEAH-box helicase" evidence="5">
    <location>
        <begin position="7"/>
        <end position="58"/>
    </location>
</feature>
<dbReference type="InterPro" id="IPR050474">
    <property type="entry name" value="Hel308_SKI2-like"/>
</dbReference>
<dbReference type="GO" id="GO:0004386">
    <property type="term" value="F:helicase activity"/>
    <property type="evidence" value="ECO:0007669"/>
    <property type="project" value="UniProtKB-KW"/>
</dbReference>
<dbReference type="GO" id="GO:0005634">
    <property type="term" value="C:nucleus"/>
    <property type="evidence" value="ECO:0007669"/>
    <property type="project" value="TreeGrafter"/>
</dbReference>
<dbReference type="Proteomes" id="UP000271098">
    <property type="component" value="Unassembled WGS sequence"/>
</dbReference>
<dbReference type="InterPro" id="IPR027417">
    <property type="entry name" value="P-loop_NTPase"/>
</dbReference>
<keyword evidence="4" id="KW-0067">ATP-binding</keyword>
<keyword evidence="1" id="KW-0547">Nucleotide-binding</keyword>
<organism evidence="8">
    <name type="scientific">Gongylonema pulchrum</name>
    <dbReference type="NCBI Taxonomy" id="637853"/>
    <lineage>
        <taxon>Eukaryota</taxon>
        <taxon>Metazoa</taxon>
        <taxon>Ecdysozoa</taxon>
        <taxon>Nematoda</taxon>
        <taxon>Chromadorea</taxon>
        <taxon>Rhabditida</taxon>
        <taxon>Spirurina</taxon>
        <taxon>Spiruromorpha</taxon>
        <taxon>Spiruroidea</taxon>
        <taxon>Gongylonematidae</taxon>
        <taxon>Gongylonema</taxon>
    </lineage>
</organism>
<evidence type="ECO:0000313" key="7">
    <source>
        <dbReference type="Proteomes" id="UP000271098"/>
    </source>
</evidence>
<keyword evidence="2" id="KW-0378">Hydrolase</keyword>
<evidence type="ECO:0000259" key="5">
    <source>
        <dbReference type="Pfam" id="PF00270"/>
    </source>
</evidence>